<feature type="region of interest" description="Disordered" evidence="1">
    <location>
        <begin position="1"/>
        <end position="20"/>
    </location>
</feature>
<dbReference type="Proteomes" id="UP001386955">
    <property type="component" value="Unassembled WGS sequence"/>
</dbReference>
<comment type="caution">
    <text evidence="2">The sequence shown here is derived from an EMBL/GenBank/DDBJ whole genome shotgun (WGS) entry which is preliminary data.</text>
</comment>
<evidence type="ECO:0000313" key="2">
    <source>
        <dbReference type="EMBL" id="KAK7397444.1"/>
    </source>
</evidence>
<reference evidence="2 3" key="1">
    <citation type="submission" date="2024-01" db="EMBL/GenBank/DDBJ databases">
        <title>The genomes of 5 underutilized Papilionoideae crops provide insights into root nodulation and disease resistanc.</title>
        <authorList>
            <person name="Jiang F."/>
        </authorList>
    </citation>
    <scope>NUCLEOTIDE SEQUENCE [LARGE SCALE GENOMIC DNA]</scope>
    <source>
        <strain evidence="2">DUOXIRENSHENG_FW03</strain>
        <tissue evidence="2">Leaves</tissue>
    </source>
</reference>
<dbReference type="AlphaFoldDB" id="A0AAN9SKY2"/>
<name>A0AAN9SKY2_PSOTE</name>
<accession>A0AAN9SKY2</accession>
<dbReference type="EMBL" id="JAYMYS010000004">
    <property type="protein sequence ID" value="KAK7397444.1"/>
    <property type="molecule type" value="Genomic_DNA"/>
</dbReference>
<proteinExistence type="predicted"/>
<protein>
    <submittedName>
        <fullName evidence="2">Uncharacterized protein</fullName>
    </submittedName>
</protein>
<keyword evidence="3" id="KW-1185">Reference proteome</keyword>
<evidence type="ECO:0000313" key="3">
    <source>
        <dbReference type="Proteomes" id="UP001386955"/>
    </source>
</evidence>
<organism evidence="2 3">
    <name type="scientific">Psophocarpus tetragonolobus</name>
    <name type="common">Winged bean</name>
    <name type="synonym">Dolichos tetragonolobus</name>
    <dbReference type="NCBI Taxonomy" id="3891"/>
    <lineage>
        <taxon>Eukaryota</taxon>
        <taxon>Viridiplantae</taxon>
        <taxon>Streptophyta</taxon>
        <taxon>Embryophyta</taxon>
        <taxon>Tracheophyta</taxon>
        <taxon>Spermatophyta</taxon>
        <taxon>Magnoliopsida</taxon>
        <taxon>eudicotyledons</taxon>
        <taxon>Gunneridae</taxon>
        <taxon>Pentapetalae</taxon>
        <taxon>rosids</taxon>
        <taxon>fabids</taxon>
        <taxon>Fabales</taxon>
        <taxon>Fabaceae</taxon>
        <taxon>Papilionoideae</taxon>
        <taxon>50 kb inversion clade</taxon>
        <taxon>NPAAA clade</taxon>
        <taxon>indigoferoid/millettioid clade</taxon>
        <taxon>Phaseoleae</taxon>
        <taxon>Psophocarpus</taxon>
    </lineage>
</organism>
<gene>
    <name evidence="2" type="ORF">VNO78_18616</name>
</gene>
<sequence>MWVRPPLSVPDEDTWGAESPNRARGTRVMFQNVFVFWGSNDGSCTNCVMLQLALPHQSHSFHARPSPGRTFLFQAARYSFFSFFLKVQENQSTSFVSSWGIRALRMSAEQQKVLQNLNHLLSFQSSEVSVWVQNSTCAASALAMASLFCLHSLASSTGISSFDFLGYIQYSTPG</sequence>
<evidence type="ECO:0000256" key="1">
    <source>
        <dbReference type="SAM" id="MobiDB-lite"/>
    </source>
</evidence>